<dbReference type="Proteomes" id="UP000308671">
    <property type="component" value="Unassembled WGS sequence"/>
</dbReference>
<evidence type="ECO:0000313" key="2">
    <source>
        <dbReference type="EMBL" id="THV45175.1"/>
    </source>
</evidence>
<feature type="compositionally biased region" description="Polar residues" evidence="1">
    <location>
        <begin position="241"/>
        <end position="259"/>
    </location>
</feature>
<accession>A0A4S8QPQ6</accession>
<gene>
    <name evidence="2" type="ORF">BGAL_0521g00090</name>
</gene>
<protein>
    <submittedName>
        <fullName evidence="2">Uncharacterized protein</fullName>
    </submittedName>
</protein>
<dbReference type="EMBL" id="PQXL01000520">
    <property type="protein sequence ID" value="THV45175.1"/>
    <property type="molecule type" value="Genomic_DNA"/>
</dbReference>
<dbReference type="AlphaFoldDB" id="A0A4S8QPQ6"/>
<proteinExistence type="predicted"/>
<name>A0A4S8QPQ6_9HELO</name>
<evidence type="ECO:0000313" key="3">
    <source>
        <dbReference type="Proteomes" id="UP000308671"/>
    </source>
</evidence>
<feature type="region of interest" description="Disordered" evidence="1">
    <location>
        <begin position="241"/>
        <end position="260"/>
    </location>
</feature>
<comment type="caution">
    <text evidence="2">The sequence shown here is derived from an EMBL/GenBank/DDBJ whole genome shotgun (WGS) entry which is preliminary data.</text>
</comment>
<evidence type="ECO:0000256" key="1">
    <source>
        <dbReference type="SAM" id="MobiDB-lite"/>
    </source>
</evidence>
<sequence>MPDLEEFYASFIDSETTDSVSGLYTITNTPWIAQNTRSDPIDSSKIDYNDLTSVTIGPSSNPIRVTWPLAVFCMNSLFFRSIFMPEIPTVPDTTPDFIRALRLEHQRTNNIPFPCTTPAETDAFSIFISWNTTNELKSSIKFVGITSVNIRERIQQYSKLWDQMIECYKLSQFLIAPKFANKIIDTMICALREECGWQTHRRQLKDEEDENILATPGTAEYDALIDRLSQLTTEGNDNMFSQTQPSTTPHIVEQNNTPNRKTKLLPPDARNILGGSPAQISHLYSSTNSGSPLRKMLVQMIINYSVRYPKYYAQPSSFSILITGAETATQGDLSVPMEFMIDLLGAYAKLGKEARDRGWRERVKACLYHEHKDDIEEMNCQVQSARERKNAEGGGDVTISSAVGYSMG</sequence>
<reference evidence="2 3" key="1">
    <citation type="submission" date="2017-12" db="EMBL/GenBank/DDBJ databases">
        <title>Comparative genomics of Botrytis spp.</title>
        <authorList>
            <person name="Valero-Jimenez C.A."/>
            <person name="Tapia P."/>
            <person name="Veloso J."/>
            <person name="Silva-Moreno E."/>
            <person name="Staats M."/>
            <person name="Valdes J.H."/>
            <person name="Van Kan J.A.L."/>
        </authorList>
    </citation>
    <scope>NUCLEOTIDE SEQUENCE [LARGE SCALE GENOMIC DNA]</scope>
    <source>
        <strain evidence="2 3">MUCL435</strain>
    </source>
</reference>
<keyword evidence="3" id="KW-1185">Reference proteome</keyword>
<organism evidence="2 3">
    <name type="scientific">Botrytis galanthina</name>
    <dbReference type="NCBI Taxonomy" id="278940"/>
    <lineage>
        <taxon>Eukaryota</taxon>
        <taxon>Fungi</taxon>
        <taxon>Dikarya</taxon>
        <taxon>Ascomycota</taxon>
        <taxon>Pezizomycotina</taxon>
        <taxon>Leotiomycetes</taxon>
        <taxon>Helotiales</taxon>
        <taxon>Sclerotiniaceae</taxon>
        <taxon>Botrytis</taxon>
    </lineage>
</organism>
<dbReference type="OrthoDB" id="3437476at2759"/>